<evidence type="ECO:0000256" key="5">
    <source>
        <dbReference type="ARBA" id="ARBA00022692"/>
    </source>
</evidence>
<evidence type="ECO:0000256" key="7">
    <source>
        <dbReference type="ARBA" id="ARBA00023136"/>
    </source>
</evidence>
<feature type="transmembrane region" description="Helical" evidence="8">
    <location>
        <begin position="222"/>
        <end position="242"/>
    </location>
</feature>
<dbReference type="Gene3D" id="1.10.3470.10">
    <property type="entry name" value="ABC transporter involved in vitamin B12 uptake, BtuC"/>
    <property type="match status" value="1"/>
</dbReference>
<comment type="similarity">
    <text evidence="2">Belongs to the binding-protein-dependent transport system permease family. FecCD subfamily.</text>
</comment>
<feature type="transmembrane region" description="Helical" evidence="8">
    <location>
        <begin position="92"/>
        <end position="112"/>
    </location>
</feature>
<evidence type="ECO:0000313" key="9">
    <source>
        <dbReference type="EMBL" id="QCF27544.1"/>
    </source>
</evidence>
<protein>
    <submittedName>
        <fullName evidence="9">Iron ABC transporter permease</fullName>
    </submittedName>
</protein>
<dbReference type="KEGG" id="hmi:soil367_17345"/>
<keyword evidence="5 8" id="KW-0812">Transmembrane</keyword>
<keyword evidence="3" id="KW-0813">Transport</keyword>
<evidence type="ECO:0000256" key="3">
    <source>
        <dbReference type="ARBA" id="ARBA00022448"/>
    </source>
</evidence>
<dbReference type="GO" id="GO:0022857">
    <property type="term" value="F:transmembrane transporter activity"/>
    <property type="evidence" value="ECO:0007669"/>
    <property type="project" value="InterPro"/>
</dbReference>
<keyword evidence="6 8" id="KW-1133">Transmembrane helix</keyword>
<dbReference type="Proteomes" id="UP000298049">
    <property type="component" value="Chromosome"/>
</dbReference>
<dbReference type="PANTHER" id="PTHR30472:SF24">
    <property type="entry name" value="FERRIC ENTEROBACTIN TRANSPORT SYSTEM PERMEASE PROTEIN FEPG"/>
    <property type="match status" value="1"/>
</dbReference>
<dbReference type="InterPro" id="IPR000522">
    <property type="entry name" value="ABC_transptr_permease_BtuC"/>
</dbReference>
<proteinExistence type="inferred from homology"/>
<dbReference type="AlphaFoldDB" id="A0A4P7XLS9"/>
<dbReference type="PANTHER" id="PTHR30472">
    <property type="entry name" value="FERRIC ENTEROBACTIN TRANSPORT SYSTEM PERMEASE PROTEIN"/>
    <property type="match status" value="1"/>
</dbReference>
<comment type="subcellular location">
    <subcellularLocation>
        <location evidence="1">Cell membrane</location>
        <topology evidence="1">Multi-pass membrane protein</topology>
    </subcellularLocation>
</comment>
<dbReference type="OrthoDB" id="9055647at2"/>
<feature type="transmembrane region" description="Helical" evidence="8">
    <location>
        <begin position="270"/>
        <end position="294"/>
    </location>
</feature>
<evidence type="ECO:0000256" key="1">
    <source>
        <dbReference type="ARBA" id="ARBA00004651"/>
    </source>
</evidence>
<evidence type="ECO:0000256" key="8">
    <source>
        <dbReference type="SAM" id="Phobius"/>
    </source>
</evidence>
<feature type="transmembrane region" description="Helical" evidence="8">
    <location>
        <begin position="41"/>
        <end position="72"/>
    </location>
</feature>
<feature type="transmembrane region" description="Helical" evidence="8">
    <location>
        <begin position="124"/>
        <end position="145"/>
    </location>
</feature>
<evidence type="ECO:0000256" key="2">
    <source>
        <dbReference type="ARBA" id="ARBA00007935"/>
    </source>
</evidence>
<feature type="transmembrane region" description="Helical" evidence="8">
    <location>
        <begin position="338"/>
        <end position="355"/>
    </location>
</feature>
<dbReference type="CDD" id="cd06550">
    <property type="entry name" value="TM_ABC_iron-siderophores_like"/>
    <property type="match status" value="1"/>
</dbReference>
<dbReference type="GO" id="GO:0033214">
    <property type="term" value="P:siderophore-iron import into cell"/>
    <property type="evidence" value="ECO:0007669"/>
    <property type="project" value="TreeGrafter"/>
</dbReference>
<dbReference type="EMBL" id="CP031093">
    <property type="protein sequence ID" value="QCF27544.1"/>
    <property type="molecule type" value="Genomic_DNA"/>
</dbReference>
<gene>
    <name evidence="9" type="ORF">soil367_17345</name>
</gene>
<evidence type="ECO:0000256" key="4">
    <source>
        <dbReference type="ARBA" id="ARBA00022475"/>
    </source>
</evidence>
<dbReference type="RefSeq" id="WP_136550257.1">
    <property type="nucleotide sequence ID" value="NZ_CP031093.1"/>
</dbReference>
<dbReference type="InterPro" id="IPR037294">
    <property type="entry name" value="ABC_BtuC-like"/>
</dbReference>
<reference evidence="9 10" key="1">
    <citation type="submission" date="2018-07" db="EMBL/GenBank/DDBJ databases">
        <title>Marsedoiliclastica nanhaica gen. nov. sp. nov., a novel marine hydrocarbonoclastic bacterium isolated from an in-situ enriched hydrocarbon-degrading consortium in deep-sea sediment.</title>
        <authorList>
            <person name="Dong C."/>
            <person name="Ma T."/>
            <person name="Liu R."/>
            <person name="Shao Z."/>
        </authorList>
    </citation>
    <scope>NUCLEOTIDE SEQUENCE [LARGE SCALE GENOMIC DNA]</scope>
    <source>
        <strain evidence="10">soil36-7</strain>
    </source>
</reference>
<name>A0A4P7XLS9_9ALTE</name>
<keyword evidence="10" id="KW-1185">Reference proteome</keyword>
<dbReference type="Pfam" id="PF01032">
    <property type="entry name" value="FecCD"/>
    <property type="match status" value="1"/>
</dbReference>
<accession>A0A4P7XLS9</accession>
<keyword evidence="7 8" id="KW-0472">Membrane</keyword>
<dbReference type="GO" id="GO:0005886">
    <property type="term" value="C:plasma membrane"/>
    <property type="evidence" value="ECO:0007669"/>
    <property type="project" value="UniProtKB-SubCell"/>
</dbReference>
<keyword evidence="4" id="KW-1003">Cell membrane</keyword>
<feature type="transmembrane region" description="Helical" evidence="8">
    <location>
        <begin position="306"/>
        <end position="326"/>
    </location>
</feature>
<feature type="transmembrane region" description="Helical" evidence="8">
    <location>
        <begin position="176"/>
        <end position="202"/>
    </location>
</feature>
<organism evidence="9 10">
    <name type="scientific">Hydrocarboniclastica marina</name>
    <dbReference type="NCBI Taxonomy" id="2259620"/>
    <lineage>
        <taxon>Bacteria</taxon>
        <taxon>Pseudomonadati</taxon>
        <taxon>Pseudomonadota</taxon>
        <taxon>Gammaproteobacteria</taxon>
        <taxon>Alteromonadales</taxon>
        <taxon>Alteromonadaceae</taxon>
        <taxon>Hydrocarboniclastica</taxon>
    </lineage>
</organism>
<evidence type="ECO:0000313" key="10">
    <source>
        <dbReference type="Proteomes" id="UP000298049"/>
    </source>
</evidence>
<dbReference type="SUPFAM" id="SSF81345">
    <property type="entry name" value="ABC transporter involved in vitamin B12 uptake, BtuC"/>
    <property type="match status" value="1"/>
</dbReference>
<sequence length="363" mass="37400">MRQPFQDQNGIFSQPPGYWHIFLPARLPPGRLNLLLDRRAALANLGLLFTLLMCAVASLSFGTVTLSAHQVLLALSGEGAPMHRFVIEELRLPRLVSAVLTGVAFALSGCLMQTLARNRLATPGIIGIDNAATAFAVASVVGTGISVAPPMMALTGAATATALAFGLAGRSGTQGYRFIITGLGIGAIAGAMTQLMLSRVAIDDANAAYPWTVGSLNARDPFAVQLLAGGLMLAWPLCLLLGRGLGTLQFPDAVAIGLGRRPGHIRSGGLVLSVLLTGLAVAVAGPVGMVALIAPEFARALNRPGYVPLLGAGLTGAIIMVLADLAGRVMLSPLEVPVGIVTALAGSPYLLWILLKRPSGKLG</sequence>
<evidence type="ECO:0000256" key="6">
    <source>
        <dbReference type="ARBA" id="ARBA00022989"/>
    </source>
</evidence>
<feature type="transmembrane region" description="Helical" evidence="8">
    <location>
        <begin position="151"/>
        <end position="169"/>
    </location>
</feature>